<feature type="domain" description="Protein FecR C-terminal" evidence="3">
    <location>
        <begin position="310"/>
        <end position="379"/>
    </location>
</feature>
<dbReference type="PANTHER" id="PTHR30273">
    <property type="entry name" value="PERIPLASMIC SIGNAL SENSOR AND SIGMA FACTOR ACTIVATOR FECR-RELATED"/>
    <property type="match status" value="1"/>
</dbReference>
<feature type="domain" description="FecR protein" evidence="2">
    <location>
        <begin position="171"/>
        <end position="269"/>
    </location>
</feature>
<organism evidence="4 5">
    <name type="scientific">Pedobacter rhizosphaerae</name>
    <dbReference type="NCBI Taxonomy" id="390241"/>
    <lineage>
        <taxon>Bacteria</taxon>
        <taxon>Pseudomonadati</taxon>
        <taxon>Bacteroidota</taxon>
        <taxon>Sphingobacteriia</taxon>
        <taxon>Sphingobacteriales</taxon>
        <taxon>Sphingobacteriaceae</taxon>
        <taxon>Pedobacter</taxon>
    </lineage>
</organism>
<dbReference type="Pfam" id="PF04773">
    <property type="entry name" value="FecR"/>
    <property type="match status" value="1"/>
</dbReference>
<dbReference type="OrthoDB" id="649666at2"/>
<evidence type="ECO:0000259" key="2">
    <source>
        <dbReference type="Pfam" id="PF04773"/>
    </source>
</evidence>
<evidence type="ECO:0000256" key="1">
    <source>
        <dbReference type="SAM" id="Phobius"/>
    </source>
</evidence>
<protein>
    <submittedName>
        <fullName evidence="4">FecR family protein</fullName>
    </submittedName>
</protein>
<dbReference type="InterPro" id="IPR006860">
    <property type="entry name" value="FecR"/>
</dbReference>
<feature type="transmembrane region" description="Helical" evidence="1">
    <location>
        <begin position="78"/>
        <end position="99"/>
    </location>
</feature>
<keyword evidence="1" id="KW-0472">Membrane</keyword>
<dbReference type="GO" id="GO:0016989">
    <property type="term" value="F:sigma factor antagonist activity"/>
    <property type="evidence" value="ECO:0007669"/>
    <property type="project" value="TreeGrafter"/>
</dbReference>
<gene>
    <name evidence="4" type="ORF">SAMN04488023_10724</name>
</gene>
<name>A0A1H9N3X7_9SPHI</name>
<keyword evidence="1" id="KW-1133">Transmembrane helix</keyword>
<dbReference type="RefSeq" id="WP_090882998.1">
    <property type="nucleotide sequence ID" value="NZ_FOGG01000007.1"/>
</dbReference>
<accession>A0A1H9N3X7</accession>
<evidence type="ECO:0000313" key="4">
    <source>
        <dbReference type="EMBL" id="SER30541.1"/>
    </source>
</evidence>
<keyword evidence="1" id="KW-0812">Transmembrane</keyword>
<dbReference type="Proteomes" id="UP000199572">
    <property type="component" value="Unassembled WGS sequence"/>
</dbReference>
<dbReference type="InterPro" id="IPR012373">
    <property type="entry name" value="Ferrdict_sens_TM"/>
</dbReference>
<dbReference type="EMBL" id="FOGG01000007">
    <property type="protein sequence ID" value="SER30541.1"/>
    <property type="molecule type" value="Genomic_DNA"/>
</dbReference>
<dbReference type="Pfam" id="PF16344">
    <property type="entry name" value="FecR_C"/>
    <property type="match status" value="1"/>
</dbReference>
<dbReference type="PIRSF" id="PIRSF018266">
    <property type="entry name" value="FecR"/>
    <property type="match status" value="1"/>
</dbReference>
<dbReference type="PANTHER" id="PTHR30273:SF2">
    <property type="entry name" value="PROTEIN FECR"/>
    <property type="match status" value="1"/>
</dbReference>
<dbReference type="AlphaFoldDB" id="A0A1H9N3X7"/>
<evidence type="ECO:0000313" key="5">
    <source>
        <dbReference type="Proteomes" id="UP000199572"/>
    </source>
</evidence>
<dbReference type="STRING" id="390241.SAMN04488023_10724"/>
<dbReference type="Gene3D" id="3.55.50.30">
    <property type="match status" value="1"/>
</dbReference>
<dbReference type="Gene3D" id="2.60.120.1440">
    <property type="match status" value="1"/>
</dbReference>
<sequence length="383" mass="42668">MSSKQENIEHLVYKFNQASITPEELDTLIEWYNSRDDQQVTIFTDLYESEEEVKSRIRRGLLSKMASEHKRPKSHITLIRWIAASAAILLIAVITWKVFNDKLHPQMSAKVEKEILPGGNKATLTLANGKTITLSASQEGIVAGEKITYLNGTPVAGSSAADADQAAMLSLNTPRGGTYKLTLPDGTTVWLNAESSIQYPARFATEARTVKVTGEAYFQVAKDYLKNGDRKPFRVVSKDQEIEVLGTHFNVSAYSEQPGTKTTLEEGRVAIKNKSGRVVLSPGEQSITLNGKTSVKAVDVASQTAWRSGKFSFDDKPFEETMNEIARWYNLKIIYLGGIPQEELVGDAFRNQNIHLVLRILDVAQISYDLDVERRQLTIKGKK</sequence>
<keyword evidence="5" id="KW-1185">Reference proteome</keyword>
<dbReference type="InterPro" id="IPR032508">
    <property type="entry name" value="FecR_C"/>
</dbReference>
<evidence type="ECO:0000259" key="3">
    <source>
        <dbReference type="Pfam" id="PF16344"/>
    </source>
</evidence>
<reference evidence="4 5" key="1">
    <citation type="submission" date="2016-10" db="EMBL/GenBank/DDBJ databases">
        <authorList>
            <person name="de Groot N.N."/>
        </authorList>
    </citation>
    <scope>NUCLEOTIDE SEQUENCE [LARGE SCALE GENOMIC DNA]</scope>
    <source>
        <strain evidence="4 5">DSM 18610</strain>
    </source>
</reference>
<proteinExistence type="predicted"/>